<accession>A0A818EZA2</accession>
<proteinExistence type="predicted"/>
<dbReference type="AlphaFoldDB" id="A0A818EZA2"/>
<dbReference type="EMBL" id="CAJNXB010006117">
    <property type="protein sequence ID" value="CAF3466962.1"/>
    <property type="molecule type" value="Genomic_DNA"/>
</dbReference>
<dbReference type="OrthoDB" id="6747606at2759"/>
<comment type="caution">
    <text evidence="1">The sequence shown here is derived from an EMBL/GenBank/DDBJ whole genome shotgun (WGS) entry which is preliminary data.</text>
</comment>
<sequence>MPQYTKFRPDWLSKTDSEGRNVNKWLQQGEKVSTFKCTACHTSDLDCSNQGWAAIPPPSTDGAISIPQLKLDSTKRPITFDFQELVTKAEAIWALTVAQRGYSFNSCDEIGDAFCHMFPDSKIAQEFSMQSRKTSVKFVLCFDEQTNNQDRKQLDLLVKYWCYDQGLVVTRYYKSILLGHATAAILKTAIIDSLKSDGLELKQLLMLGRDSPFVNLSLENMIENEMKKIGCGLLKLGGCHLHVAHNGFKADKPIFHDKYVNQLKNSSAVLATGGEAIEIDFTVDSSPLSLVSWNFNQSVI</sequence>
<gene>
    <name evidence="1" type="ORF">TIS948_LOCUS33051</name>
</gene>
<reference evidence="1" key="1">
    <citation type="submission" date="2021-02" db="EMBL/GenBank/DDBJ databases">
        <authorList>
            <person name="Nowell W R."/>
        </authorList>
    </citation>
    <scope>NUCLEOTIDE SEQUENCE</scope>
</reference>
<organism evidence="1 2">
    <name type="scientific">Rotaria socialis</name>
    <dbReference type="NCBI Taxonomy" id="392032"/>
    <lineage>
        <taxon>Eukaryota</taxon>
        <taxon>Metazoa</taxon>
        <taxon>Spiralia</taxon>
        <taxon>Gnathifera</taxon>
        <taxon>Rotifera</taxon>
        <taxon>Eurotatoria</taxon>
        <taxon>Bdelloidea</taxon>
        <taxon>Philodinida</taxon>
        <taxon>Philodinidae</taxon>
        <taxon>Rotaria</taxon>
    </lineage>
</organism>
<evidence type="ECO:0000313" key="1">
    <source>
        <dbReference type="EMBL" id="CAF3466962.1"/>
    </source>
</evidence>
<protein>
    <submittedName>
        <fullName evidence="1">Uncharacterized protein</fullName>
    </submittedName>
</protein>
<name>A0A818EZA2_9BILA</name>
<dbReference type="Proteomes" id="UP000663825">
    <property type="component" value="Unassembled WGS sequence"/>
</dbReference>
<evidence type="ECO:0000313" key="2">
    <source>
        <dbReference type="Proteomes" id="UP000663825"/>
    </source>
</evidence>
<dbReference type="PANTHER" id="PTHR37162:SF11">
    <property type="match status" value="1"/>
</dbReference>
<dbReference type="PANTHER" id="PTHR37162">
    <property type="entry name" value="HAT FAMILY DIMERISATION DOMAINCONTAINING PROTEIN-RELATED"/>
    <property type="match status" value="1"/>
</dbReference>